<sequence>MSARTLAGLLKARAESCAEAVALRCRVSGDEWREYTWAGYWDGARRAAAGLWARGVRPGDHLLMLVTDVESAVLTLFGAWSIGAVPIQVGLPFRLTDVAGFIAQLEDTAARLDARALVLSAALAPFAPTSAGLPVHVAEELSASDPVDGLPHPDSFAADTALIQLTSGSTGEPRGVVLTHERLLRHLACMSRVLPSHEASVAVSWLPLHHDMGLIGGLLFPFYNGFVANMMSPLDFRARPLVWLEAMARFKATICAAPPSAYAMLLRLAPKAIAAGHDLSAWECAMIGAEPIAAPLLRRFADAFAPVGFRAEAFFPVYGLAEATVAVSFPRLLAPTRVLRVDRAALERDGSVTPSEEAHALELVAVGRAIPETKLRIVDAAGELLPERRVGEIRVCASTLMQGYYKDPAATEAALAEGWLRTGDLGFVDRGELFITGRCKDIIIRGGLNLIPSVIEDIAAEVEGVRAGGVAAVGVRDPELETEVAYLVVETRLEGQEQKDLRARLDAALQLRGVTVDRIVMVTPGALPKTTSGKLRRGEIAAALGRGELL</sequence>
<reference evidence="3" key="1">
    <citation type="submission" date="2022-11" db="EMBL/GenBank/DDBJ databases">
        <title>Minimal conservation of predation-associated metabolite biosynthetic gene clusters underscores biosynthetic potential of Myxococcota including descriptions for ten novel species: Archangium lansinium sp. nov., Myxococcus landrumus sp. nov., Nannocystis bai.</title>
        <authorList>
            <person name="Ahearne A."/>
            <person name="Stevens C."/>
            <person name="Phillips K."/>
        </authorList>
    </citation>
    <scope>NUCLEOTIDE SEQUENCE</scope>
    <source>
        <strain evidence="3">Na p29</strain>
    </source>
</reference>
<dbReference type="AlphaFoldDB" id="A0A9X3IV05"/>
<dbReference type="InterPro" id="IPR020845">
    <property type="entry name" value="AMP-binding_CS"/>
</dbReference>
<organism evidence="3 4">
    <name type="scientific">Nannocystis pusilla</name>
    <dbReference type="NCBI Taxonomy" id="889268"/>
    <lineage>
        <taxon>Bacteria</taxon>
        <taxon>Pseudomonadati</taxon>
        <taxon>Myxococcota</taxon>
        <taxon>Polyangia</taxon>
        <taxon>Nannocystales</taxon>
        <taxon>Nannocystaceae</taxon>
        <taxon>Nannocystis</taxon>
    </lineage>
</organism>
<evidence type="ECO:0000313" key="4">
    <source>
        <dbReference type="Proteomes" id="UP001150924"/>
    </source>
</evidence>
<feature type="domain" description="AMP-dependent synthetase/ligase" evidence="2">
    <location>
        <begin position="12"/>
        <end position="405"/>
    </location>
</feature>
<dbReference type="Gene3D" id="3.40.50.12780">
    <property type="entry name" value="N-terminal domain of ligase-like"/>
    <property type="match status" value="1"/>
</dbReference>
<dbReference type="InterPro" id="IPR045851">
    <property type="entry name" value="AMP-bd_C_sf"/>
</dbReference>
<dbReference type="GO" id="GO:0005886">
    <property type="term" value="C:plasma membrane"/>
    <property type="evidence" value="ECO:0007669"/>
    <property type="project" value="TreeGrafter"/>
</dbReference>
<dbReference type="Pfam" id="PF00501">
    <property type="entry name" value="AMP-binding"/>
    <property type="match status" value="1"/>
</dbReference>
<dbReference type="Gene3D" id="3.30.300.30">
    <property type="match status" value="1"/>
</dbReference>
<dbReference type="PANTHER" id="PTHR22754">
    <property type="entry name" value="DISCO-INTERACTING PROTEIN 2 DIP2 -RELATED"/>
    <property type="match status" value="1"/>
</dbReference>
<proteinExistence type="inferred from homology"/>
<dbReference type="InterPro" id="IPR042099">
    <property type="entry name" value="ANL_N_sf"/>
</dbReference>
<dbReference type="InterPro" id="IPR000873">
    <property type="entry name" value="AMP-dep_synth/lig_dom"/>
</dbReference>
<dbReference type="RefSeq" id="WP_267765948.1">
    <property type="nucleotide sequence ID" value="NZ_JAPNKE010000002.1"/>
</dbReference>
<keyword evidence="4" id="KW-1185">Reference proteome</keyword>
<dbReference type="Proteomes" id="UP001150924">
    <property type="component" value="Unassembled WGS sequence"/>
</dbReference>
<dbReference type="GO" id="GO:0070566">
    <property type="term" value="F:adenylyltransferase activity"/>
    <property type="evidence" value="ECO:0007669"/>
    <property type="project" value="TreeGrafter"/>
</dbReference>
<dbReference type="EMBL" id="JAPNKE010000002">
    <property type="protein sequence ID" value="MCY1004405.1"/>
    <property type="molecule type" value="Genomic_DNA"/>
</dbReference>
<evidence type="ECO:0000256" key="1">
    <source>
        <dbReference type="ARBA" id="ARBA00006432"/>
    </source>
</evidence>
<evidence type="ECO:0000313" key="3">
    <source>
        <dbReference type="EMBL" id="MCY1004405.1"/>
    </source>
</evidence>
<dbReference type="SUPFAM" id="SSF56801">
    <property type="entry name" value="Acetyl-CoA synthetase-like"/>
    <property type="match status" value="1"/>
</dbReference>
<evidence type="ECO:0000259" key="2">
    <source>
        <dbReference type="Pfam" id="PF00501"/>
    </source>
</evidence>
<protein>
    <submittedName>
        <fullName evidence="3">AMP-binding protein</fullName>
    </submittedName>
</protein>
<dbReference type="GO" id="GO:0006633">
    <property type="term" value="P:fatty acid biosynthetic process"/>
    <property type="evidence" value="ECO:0007669"/>
    <property type="project" value="TreeGrafter"/>
</dbReference>
<comment type="similarity">
    <text evidence="1">Belongs to the ATP-dependent AMP-binding enzyme family.</text>
</comment>
<comment type="caution">
    <text evidence="3">The sequence shown here is derived from an EMBL/GenBank/DDBJ whole genome shotgun (WGS) entry which is preliminary data.</text>
</comment>
<accession>A0A9X3IV05</accession>
<dbReference type="PANTHER" id="PTHR22754:SF32">
    <property type="entry name" value="DISCO-INTERACTING PROTEIN 2"/>
    <property type="match status" value="1"/>
</dbReference>
<name>A0A9X3IV05_9BACT</name>
<dbReference type="PROSITE" id="PS00455">
    <property type="entry name" value="AMP_BINDING"/>
    <property type="match status" value="1"/>
</dbReference>
<gene>
    <name evidence="3" type="ORF">OV079_02240</name>
</gene>